<sequence>TATLAEPGDNSGEATPTTLITHATPVVLNDCLLESKNIVVTKKDNNYILFTADPDPSPEPPTRTGTTVMLPMRGATLVATGAGTTTAGNTTTTTATIIDAMRIEDLLKKEKIIKQTELHPDGTTATTYIFDECGNTNIHKPHTYSHTKPNMSLYMSYTLFYIRSCTNILFFIQVSFFA</sequence>
<evidence type="ECO:0000313" key="1">
    <source>
        <dbReference type="EnsemblMetazoa" id="AMAM014353-PA"/>
    </source>
</evidence>
<dbReference type="EnsemblMetazoa" id="AMAM014353-RA">
    <property type="protein sequence ID" value="AMAM014353-PA"/>
    <property type="gene ID" value="AMAM014353"/>
</dbReference>
<dbReference type="Proteomes" id="UP000075901">
    <property type="component" value="Unassembled WGS sequence"/>
</dbReference>
<reference evidence="1" key="2">
    <citation type="submission" date="2020-05" db="UniProtKB">
        <authorList>
            <consortium name="EnsemblMetazoa"/>
        </authorList>
    </citation>
    <scope>IDENTIFICATION</scope>
    <source>
        <strain evidence="1">maculatus3</strain>
    </source>
</reference>
<evidence type="ECO:0000313" key="2">
    <source>
        <dbReference type="Proteomes" id="UP000075901"/>
    </source>
</evidence>
<keyword evidence="2" id="KW-1185">Reference proteome</keyword>
<name>A0A182SVN2_9DIPT</name>
<reference evidence="2" key="1">
    <citation type="submission" date="2013-09" db="EMBL/GenBank/DDBJ databases">
        <title>The Genome Sequence of Anopheles maculatus species B.</title>
        <authorList>
            <consortium name="The Broad Institute Genomics Platform"/>
            <person name="Neafsey D.E."/>
            <person name="Besansky N."/>
            <person name="Howell P."/>
            <person name="Walton C."/>
            <person name="Young S.K."/>
            <person name="Zeng Q."/>
            <person name="Gargeya S."/>
            <person name="Fitzgerald M."/>
            <person name="Haas B."/>
            <person name="Abouelleil A."/>
            <person name="Allen A.W."/>
            <person name="Alvarado L."/>
            <person name="Arachchi H.M."/>
            <person name="Berlin A.M."/>
            <person name="Chapman S.B."/>
            <person name="Gainer-Dewar J."/>
            <person name="Goldberg J."/>
            <person name="Griggs A."/>
            <person name="Gujja S."/>
            <person name="Hansen M."/>
            <person name="Howarth C."/>
            <person name="Imamovic A."/>
            <person name="Ireland A."/>
            <person name="Larimer J."/>
            <person name="McCowan C."/>
            <person name="Murphy C."/>
            <person name="Pearson M."/>
            <person name="Poon T.W."/>
            <person name="Priest M."/>
            <person name="Roberts A."/>
            <person name="Saif S."/>
            <person name="Shea T."/>
            <person name="Sisk P."/>
            <person name="Sykes S."/>
            <person name="Wortman J."/>
            <person name="Nusbaum C."/>
            <person name="Birren B."/>
        </authorList>
    </citation>
    <scope>NUCLEOTIDE SEQUENCE [LARGE SCALE GENOMIC DNA]</scope>
    <source>
        <strain evidence="2">maculatus3</strain>
    </source>
</reference>
<proteinExistence type="predicted"/>
<accession>A0A182SVN2</accession>
<organism evidence="1 2">
    <name type="scientific">Anopheles maculatus</name>
    <dbReference type="NCBI Taxonomy" id="74869"/>
    <lineage>
        <taxon>Eukaryota</taxon>
        <taxon>Metazoa</taxon>
        <taxon>Ecdysozoa</taxon>
        <taxon>Arthropoda</taxon>
        <taxon>Hexapoda</taxon>
        <taxon>Insecta</taxon>
        <taxon>Pterygota</taxon>
        <taxon>Neoptera</taxon>
        <taxon>Endopterygota</taxon>
        <taxon>Diptera</taxon>
        <taxon>Nematocera</taxon>
        <taxon>Culicoidea</taxon>
        <taxon>Culicidae</taxon>
        <taxon>Anophelinae</taxon>
        <taxon>Anopheles</taxon>
        <taxon>Anopheles maculatus group</taxon>
    </lineage>
</organism>
<protein>
    <submittedName>
        <fullName evidence="1">Uncharacterized protein</fullName>
    </submittedName>
</protein>
<dbReference type="VEuPathDB" id="VectorBase:AMAM014353"/>
<dbReference type="AlphaFoldDB" id="A0A182SVN2"/>